<dbReference type="InterPro" id="IPR036390">
    <property type="entry name" value="WH_DNA-bd_sf"/>
</dbReference>
<accession>A0A1F7UGZ4</accession>
<dbReference type="PANTHER" id="PTHR43132:SF2">
    <property type="entry name" value="ARSENICAL RESISTANCE OPERON REPRESSOR ARSR-RELATED"/>
    <property type="match status" value="1"/>
</dbReference>
<dbReference type="EMBL" id="MGEG01000061">
    <property type="protein sequence ID" value="OGL77533.1"/>
    <property type="molecule type" value="Genomic_DNA"/>
</dbReference>
<gene>
    <name evidence="5" type="ORF">A3F28_02665</name>
</gene>
<dbReference type="PROSITE" id="PS50987">
    <property type="entry name" value="HTH_ARSR_2"/>
    <property type="match status" value="1"/>
</dbReference>
<dbReference type="InterPro" id="IPR001845">
    <property type="entry name" value="HTH_ArsR_DNA-bd_dom"/>
</dbReference>
<dbReference type="InterPro" id="IPR051011">
    <property type="entry name" value="Metal_resp_trans_reg"/>
</dbReference>
<evidence type="ECO:0000313" key="5">
    <source>
        <dbReference type="EMBL" id="OGL77533.1"/>
    </source>
</evidence>
<dbReference type="GO" id="GO:0003700">
    <property type="term" value="F:DNA-binding transcription factor activity"/>
    <property type="evidence" value="ECO:0007669"/>
    <property type="project" value="InterPro"/>
</dbReference>
<comment type="caution">
    <text evidence="5">The sequence shown here is derived from an EMBL/GenBank/DDBJ whole genome shotgun (WGS) entry which is preliminary data.</text>
</comment>
<keyword evidence="2" id="KW-0238">DNA-binding</keyword>
<keyword evidence="1" id="KW-0805">Transcription regulation</keyword>
<evidence type="ECO:0000313" key="6">
    <source>
        <dbReference type="Proteomes" id="UP000176598"/>
    </source>
</evidence>
<feature type="domain" description="HTH arsR-type" evidence="4">
    <location>
        <begin position="1"/>
        <end position="89"/>
    </location>
</feature>
<evidence type="ECO:0000256" key="2">
    <source>
        <dbReference type="ARBA" id="ARBA00023125"/>
    </source>
</evidence>
<dbReference type="PANTHER" id="PTHR43132">
    <property type="entry name" value="ARSENICAL RESISTANCE OPERON REPRESSOR ARSR-RELATED"/>
    <property type="match status" value="1"/>
</dbReference>
<organism evidence="5 6">
    <name type="scientific">Candidatus Uhrbacteria bacterium RIFCSPHIGHO2_12_FULL_57_11</name>
    <dbReference type="NCBI Taxonomy" id="1802398"/>
    <lineage>
        <taxon>Bacteria</taxon>
        <taxon>Candidatus Uhriibacteriota</taxon>
    </lineage>
</organism>
<dbReference type="Pfam" id="PF12840">
    <property type="entry name" value="HTH_20"/>
    <property type="match status" value="1"/>
</dbReference>
<dbReference type="Proteomes" id="UP000176598">
    <property type="component" value="Unassembled WGS sequence"/>
</dbReference>
<dbReference type="SUPFAM" id="SSF46785">
    <property type="entry name" value="Winged helix' DNA-binding domain"/>
    <property type="match status" value="1"/>
</dbReference>
<evidence type="ECO:0000256" key="1">
    <source>
        <dbReference type="ARBA" id="ARBA00023015"/>
    </source>
</evidence>
<reference evidence="5 6" key="1">
    <citation type="journal article" date="2016" name="Nat. Commun.">
        <title>Thousands of microbial genomes shed light on interconnected biogeochemical processes in an aquifer system.</title>
        <authorList>
            <person name="Anantharaman K."/>
            <person name="Brown C.T."/>
            <person name="Hug L.A."/>
            <person name="Sharon I."/>
            <person name="Castelle C.J."/>
            <person name="Probst A.J."/>
            <person name="Thomas B.C."/>
            <person name="Singh A."/>
            <person name="Wilkins M.J."/>
            <person name="Karaoz U."/>
            <person name="Brodie E.L."/>
            <person name="Williams K.H."/>
            <person name="Hubbard S.S."/>
            <person name="Banfield J.F."/>
        </authorList>
    </citation>
    <scope>NUCLEOTIDE SEQUENCE [LARGE SCALE GENOMIC DNA]</scope>
</reference>
<sequence length="89" mass="10284">MKSPRQLERVVRGFSNHRRIEILGLLDRKPELSVVEIAEELGINMKTASEHIRRLAIAGLVMKRNERTSVRHALTRTGRAILKFLRTLE</sequence>
<dbReference type="SMART" id="SM00418">
    <property type="entry name" value="HTH_ARSR"/>
    <property type="match status" value="1"/>
</dbReference>
<evidence type="ECO:0000256" key="3">
    <source>
        <dbReference type="ARBA" id="ARBA00023163"/>
    </source>
</evidence>
<dbReference type="CDD" id="cd00090">
    <property type="entry name" value="HTH_ARSR"/>
    <property type="match status" value="1"/>
</dbReference>
<dbReference type="GO" id="GO:0003677">
    <property type="term" value="F:DNA binding"/>
    <property type="evidence" value="ECO:0007669"/>
    <property type="project" value="UniProtKB-KW"/>
</dbReference>
<evidence type="ECO:0000259" key="4">
    <source>
        <dbReference type="PROSITE" id="PS50987"/>
    </source>
</evidence>
<dbReference type="AlphaFoldDB" id="A0A1F7UGZ4"/>
<dbReference type="InterPro" id="IPR036388">
    <property type="entry name" value="WH-like_DNA-bd_sf"/>
</dbReference>
<name>A0A1F7UGZ4_9BACT</name>
<proteinExistence type="predicted"/>
<dbReference type="Gene3D" id="1.10.10.10">
    <property type="entry name" value="Winged helix-like DNA-binding domain superfamily/Winged helix DNA-binding domain"/>
    <property type="match status" value="1"/>
</dbReference>
<keyword evidence="3" id="KW-0804">Transcription</keyword>
<protein>
    <recommendedName>
        <fullName evidence="4">HTH arsR-type domain-containing protein</fullName>
    </recommendedName>
</protein>
<dbReference type="InterPro" id="IPR011991">
    <property type="entry name" value="ArsR-like_HTH"/>
</dbReference>